<dbReference type="FunFam" id="3.40.640.10:FF:000010">
    <property type="entry name" value="Phosphoserine aminotransferase"/>
    <property type="match status" value="1"/>
</dbReference>
<organism evidence="13 14">
    <name type="scientific">Malassezia pachydermatis</name>
    <dbReference type="NCBI Taxonomy" id="77020"/>
    <lineage>
        <taxon>Eukaryota</taxon>
        <taxon>Fungi</taxon>
        <taxon>Dikarya</taxon>
        <taxon>Basidiomycota</taxon>
        <taxon>Ustilaginomycotina</taxon>
        <taxon>Malasseziomycetes</taxon>
        <taxon>Malasseziales</taxon>
        <taxon>Malasseziaceae</taxon>
        <taxon>Malassezia</taxon>
    </lineage>
</organism>
<dbReference type="UniPathway" id="UPA00135">
    <property type="reaction ID" value="UER00197"/>
</dbReference>
<dbReference type="InterPro" id="IPR022278">
    <property type="entry name" value="Pser_aminoTfrase"/>
</dbReference>
<evidence type="ECO:0000256" key="7">
    <source>
        <dbReference type="ARBA" id="ARBA00022679"/>
    </source>
</evidence>
<accession>A0A0M8MKL6</accession>
<evidence type="ECO:0000256" key="6">
    <source>
        <dbReference type="ARBA" id="ARBA00022605"/>
    </source>
</evidence>
<evidence type="ECO:0000256" key="3">
    <source>
        <dbReference type="ARBA" id="ARBA00006904"/>
    </source>
</evidence>
<dbReference type="SUPFAM" id="SSF53383">
    <property type="entry name" value="PLP-dependent transferases"/>
    <property type="match status" value="1"/>
</dbReference>
<dbReference type="GO" id="GO:0030170">
    <property type="term" value="F:pyridoxal phosphate binding"/>
    <property type="evidence" value="ECO:0007669"/>
    <property type="project" value="TreeGrafter"/>
</dbReference>
<dbReference type="FunFam" id="3.90.1150.10:FF:000006">
    <property type="entry name" value="Phosphoserine aminotransferase"/>
    <property type="match status" value="1"/>
</dbReference>
<dbReference type="InterPro" id="IPR015422">
    <property type="entry name" value="PyrdxlP-dep_Trfase_small"/>
</dbReference>
<dbReference type="InterPro" id="IPR015421">
    <property type="entry name" value="PyrdxlP-dep_Trfase_major"/>
</dbReference>
<dbReference type="STRING" id="77020.A0A0M8MKL6"/>
<keyword evidence="8" id="KW-0663">Pyridoxal phosphate</keyword>
<dbReference type="OrthoDB" id="1703350at2759"/>
<dbReference type="Pfam" id="PF00266">
    <property type="entry name" value="Aminotran_5"/>
    <property type="match status" value="1"/>
</dbReference>
<feature type="domain" description="Aminotransferase class V" evidence="12">
    <location>
        <begin position="12"/>
        <end position="392"/>
    </location>
</feature>
<dbReference type="GO" id="GO:0006564">
    <property type="term" value="P:L-serine biosynthetic process"/>
    <property type="evidence" value="ECO:0007669"/>
    <property type="project" value="UniProtKB-KW"/>
</dbReference>
<evidence type="ECO:0000313" key="14">
    <source>
        <dbReference type="Proteomes" id="UP000037751"/>
    </source>
</evidence>
<protein>
    <recommendedName>
        <fullName evidence="4">phosphoserine transaminase</fullName>
        <ecNumber evidence="4">2.6.1.52</ecNumber>
    </recommendedName>
</protein>
<dbReference type="AlphaFoldDB" id="A0A0M8MKL6"/>
<dbReference type="HAMAP" id="MF_00160">
    <property type="entry name" value="SerC_aminotrans_5"/>
    <property type="match status" value="1"/>
</dbReference>
<dbReference type="Gene3D" id="3.90.1150.10">
    <property type="entry name" value="Aspartate Aminotransferase, domain 1"/>
    <property type="match status" value="1"/>
</dbReference>
<evidence type="ECO:0000259" key="12">
    <source>
        <dbReference type="Pfam" id="PF00266"/>
    </source>
</evidence>
<comment type="pathway">
    <text evidence="2">Amino-acid biosynthesis; L-serine biosynthesis; L-serine from 3-phospho-D-glycerate: step 2/3.</text>
</comment>
<dbReference type="EC" id="2.6.1.52" evidence="4"/>
<dbReference type="Proteomes" id="UP000037751">
    <property type="component" value="Unassembled WGS sequence"/>
</dbReference>
<comment type="cofactor">
    <cofactor evidence="1">
        <name>pyridoxal 5'-phosphate</name>
        <dbReference type="ChEBI" id="CHEBI:597326"/>
    </cofactor>
</comment>
<evidence type="ECO:0000256" key="8">
    <source>
        <dbReference type="ARBA" id="ARBA00022898"/>
    </source>
</evidence>
<reference evidence="13 14" key="1">
    <citation type="submission" date="2015-07" db="EMBL/GenBank/DDBJ databases">
        <title>Draft Genome Sequence of Malassezia furfur CBS1878 and Malassezia pachydermatis CBS1879.</title>
        <authorList>
            <person name="Triana S."/>
            <person name="Ohm R."/>
            <person name="Gonzalez A."/>
            <person name="DeCock H."/>
            <person name="Restrepo S."/>
            <person name="Celis A."/>
        </authorList>
    </citation>
    <scope>NUCLEOTIDE SEQUENCE [LARGE SCALE GENOMIC DNA]</scope>
    <source>
        <strain evidence="13 14">CBS 1879</strain>
    </source>
</reference>
<comment type="similarity">
    <text evidence="3">Belongs to the class-V pyridoxal-phosphate-dependent aminotransferase family. SerC subfamily.</text>
</comment>
<dbReference type="Gene3D" id="3.40.640.10">
    <property type="entry name" value="Type I PLP-dependent aspartate aminotransferase-like (Major domain)"/>
    <property type="match status" value="1"/>
</dbReference>
<evidence type="ECO:0000256" key="10">
    <source>
        <dbReference type="ARBA" id="ARBA00047630"/>
    </source>
</evidence>
<evidence type="ECO:0000256" key="5">
    <source>
        <dbReference type="ARBA" id="ARBA00022576"/>
    </source>
</evidence>
<dbReference type="GeneID" id="28726546"/>
<dbReference type="PANTHER" id="PTHR43247">
    <property type="entry name" value="PHOSPHOSERINE AMINOTRANSFERASE"/>
    <property type="match status" value="1"/>
</dbReference>
<dbReference type="InterPro" id="IPR015424">
    <property type="entry name" value="PyrdxlP-dep_Trfase"/>
</dbReference>
<dbReference type="VEuPathDB" id="FungiDB:Malapachy_0138"/>
<keyword evidence="9" id="KW-0718">Serine biosynthesis</keyword>
<keyword evidence="14" id="KW-1185">Reference proteome</keyword>
<dbReference type="EMBL" id="LGAV01000006">
    <property type="protein sequence ID" value="KOS13438.1"/>
    <property type="molecule type" value="Genomic_DNA"/>
</dbReference>
<dbReference type="NCBIfam" id="NF003764">
    <property type="entry name" value="PRK05355.1"/>
    <property type="match status" value="1"/>
</dbReference>
<gene>
    <name evidence="13" type="ORF">Malapachy_0138</name>
</gene>
<dbReference type="GO" id="GO:0005737">
    <property type="term" value="C:cytoplasm"/>
    <property type="evidence" value="ECO:0007669"/>
    <property type="project" value="TreeGrafter"/>
</dbReference>
<dbReference type="InterPro" id="IPR000192">
    <property type="entry name" value="Aminotrans_V_dom"/>
</dbReference>
<dbReference type="RefSeq" id="XP_017991070.1">
    <property type="nucleotide sequence ID" value="XM_018134671.1"/>
</dbReference>
<evidence type="ECO:0000256" key="1">
    <source>
        <dbReference type="ARBA" id="ARBA00001933"/>
    </source>
</evidence>
<comment type="caution">
    <text evidence="13">The sequence shown here is derived from an EMBL/GenBank/DDBJ whole genome shotgun (WGS) entry which is preliminary data.</text>
</comment>
<dbReference type="PANTHER" id="PTHR43247:SF1">
    <property type="entry name" value="PHOSPHOSERINE AMINOTRANSFERASE"/>
    <property type="match status" value="1"/>
</dbReference>
<evidence type="ECO:0000256" key="9">
    <source>
        <dbReference type="ARBA" id="ARBA00023299"/>
    </source>
</evidence>
<comment type="catalytic activity">
    <reaction evidence="10">
        <text>4-(phosphooxy)-L-threonine + 2-oxoglutarate = (R)-3-hydroxy-2-oxo-4-phosphooxybutanoate + L-glutamate</text>
        <dbReference type="Rhea" id="RHEA:16573"/>
        <dbReference type="ChEBI" id="CHEBI:16810"/>
        <dbReference type="ChEBI" id="CHEBI:29985"/>
        <dbReference type="ChEBI" id="CHEBI:58452"/>
        <dbReference type="ChEBI" id="CHEBI:58538"/>
        <dbReference type="EC" id="2.6.1.52"/>
    </reaction>
</comment>
<evidence type="ECO:0000256" key="4">
    <source>
        <dbReference type="ARBA" id="ARBA00013030"/>
    </source>
</evidence>
<keyword evidence="7 13" id="KW-0808">Transferase</keyword>
<keyword evidence="6" id="KW-0028">Amino-acid biosynthesis</keyword>
<proteinExistence type="inferred from homology"/>
<evidence type="ECO:0000256" key="2">
    <source>
        <dbReference type="ARBA" id="ARBA00005099"/>
    </source>
</evidence>
<dbReference type="PIRSF" id="PIRSF000525">
    <property type="entry name" value="SerC"/>
    <property type="match status" value="1"/>
</dbReference>
<sequence length="404" mass="44596">MSTTEARERTINLGAGPSMLPTSVLLEASKGIVDYEGTGMGVTELSHRSSTFKKLLSQAEADLRTLLDIPQEYAVLFLQGGGTEQFSATLLNLLALYASKNRGRATPPPVDYVLTGTWSNKAVKEAHRLTSRVNVVCDIRPTIQDPSASIPAPETWKLSSLDDAPAMLYYCDNETIDGFEMPMDFIQRLPKEYRERVPIVADCSSNILSRPIDVRAHSLIFFGAQKNIGPSGTTIVIVRRDLVVDPDAVEASYLMPLPTTLVYKHYMDNDSLYNTPPMFPIYISSLVFKKLLDDGGIKAAQERAETKSKMVYDALEAYPTVYKPTVAHAHTRSHMNLTFRILDKNTGSPSEEAEAQFVALCAEHHILQVKGHRSVGGIRTSLYNAVTIEQAQCLVDVLHKFASA</sequence>
<dbReference type="GO" id="GO:0004648">
    <property type="term" value="F:O-phospho-L-serine:2-oxoglutarate aminotransferase activity"/>
    <property type="evidence" value="ECO:0007669"/>
    <property type="project" value="UniProtKB-EC"/>
</dbReference>
<comment type="catalytic activity">
    <reaction evidence="11">
        <text>O-phospho-L-serine + 2-oxoglutarate = 3-phosphooxypyruvate + L-glutamate</text>
        <dbReference type="Rhea" id="RHEA:14329"/>
        <dbReference type="ChEBI" id="CHEBI:16810"/>
        <dbReference type="ChEBI" id="CHEBI:18110"/>
        <dbReference type="ChEBI" id="CHEBI:29985"/>
        <dbReference type="ChEBI" id="CHEBI:57524"/>
        <dbReference type="EC" id="2.6.1.52"/>
    </reaction>
</comment>
<keyword evidence="5 13" id="KW-0032">Aminotransferase</keyword>
<name>A0A0M8MKL6_9BASI</name>
<evidence type="ECO:0000313" key="13">
    <source>
        <dbReference type="EMBL" id="KOS13438.1"/>
    </source>
</evidence>
<evidence type="ECO:0000256" key="11">
    <source>
        <dbReference type="ARBA" id="ARBA00049007"/>
    </source>
</evidence>